<proteinExistence type="predicted"/>
<gene>
    <name evidence="2" type="ORF">Cgig2_013896</name>
</gene>
<keyword evidence="3" id="KW-1185">Reference proteome</keyword>
<dbReference type="EMBL" id="JAKOGI010000621">
    <property type="protein sequence ID" value="KAJ8432243.1"/>
    <property type="molecule type" value="Genomic_DNA"/>
</dbReference>
<reference evidence="2" key="1">
    <citation type="submission" date="2022-04" db="EMBL/GenBank/DDBJ databases">
        <title>Carnegiea gigantea Genome sequencing and assembly v2.</title>
        <authorList>
            <person name="Copetti D."/>
            <person name="Sanderson M.J."/>
            <person name="Burquez A."/>
            <person name="Wojciechowski M.F."/>
        </authorList>
    </citation>
    <scope>NUCLEOTIDE SEQUENCE</scope>
    <source>
        <strain evidence="2">SGP5-SGP5p</strain>
        <tissue evidence="2">Aerial part</tissue>
    </source>
</reference>
<name>A0A9Q1JWL2_9CARY</name>
<organism evidence="2 3">
    <name type="scientific">Carnegiea gigantea</name>
    <dbReference type="NCBI Taxonomy" id="171969"/>
    <lineage>
        <taxon>Eukaryota</taxon>
        <taxon>Viridiplantae</taxon>
        <taxon>Streptophyta</taxon>
        <taxon>Embryophyta</taxon>
        <taxon>Tracheophyta</taxon>
        <taxon>Spermatophyta</taxon>
        <taxon>Magnoliopsida</taxon>
        <taxon>eudicotyledons</taxon>
        <taxon>Gunneridae</taxon>
        <taxon>Pentapetalae</taxon>
        <taxon>Caryophyllales</taxon>
        <taxon>Cactineae</taxon>
        <taxon>Cactaceae</taxon>
        <taxon>Cactoideae</taxon>
        <taxon>Echinocereeae</taxon>
        <taxon>Carnegiea</taxon>
    </lineage>
</organism>
<dbReference type="Pfam" id="PF14111">
    <property type="entry name" value="DUF4283"/>
    <property type="match status" value="1"/>
</dbReference>
<protein>
    <recommendedName>
        <fullName evidence="1">DUF4283 domain-containing protein</fullName>
    </recommendedName>
</protein>
<feature type="domain" description="DUF4283" evidence="1">
    <location>
        <begin position="34"/>
        <end position="111"/>
    </location>
</feature>
<dbReference type="OrthoDB" id="1750606at2759"/>
<dbReference type="InterPro" id="IPR025558">
    <property type="entry name" value="DUF4283"/>
</dbReference>
<accession>A0A9Q1JWL2</accession>
<sequence>MATCLEDAWKHLSLTAEEEVVVECDEEEMGDGVEQTSLCLWGKLFTSSYFNANAMKNVFKNIWKPSKGDLIRDLDKNHFAFQFFFAVDKAYVLNEGPWAFDRNILLLKELMGFEQPSKEEKRLFLAYRDGKSSNKAKMKLNFDNTQASLDNTPISMSMENSAKLDNIDSR</sequence>
<evidence type="ECO:0000259" key="1">
    <source>
        <dbReference type="Pfam" id="PF14111"/>
    </source>
</evidence>
<comment type="caution">
    <text evidence="2">The sequence shown here is derived from an EMBL/GenBank/DDBJ whole genome shotgun (WGS) entry which is preliminary data.</text>
</comment>
<evidence type="ECO:0000313" key="3">
    <source>
        <dbReference type="Proteomes" id="UP001153076"/>
    </source>
</evidence>
<dbReference type="Proteomes" id="UP001153076">
    <property type="component" value="Unassembled WGS sequence"/>
</dbReference>
<evidence type="ECO:0000313" key="2">
    <source>
        <dbReference type="EMBL" id="KAJ8432243.1"/>
    </source>
</evidence>
<dbReference type="AlphaFoldDB" id="A0A9Q1JWL2"/>